<evidence type="ECO:0000256" key="1">
    <source>
        <dbReference type="ARBA" id="ARBA00023078"/>
    </source>
</evidence>
<dbReference type="InterPro" id="IPR023222">
    <property type="entry name" value="PsbQ-like_dom_sf"/>
</dbReference>
<keyword evidence="1" id="KW-0793">Thylakoid</keyword>
<dbReference type="Proteomes" id="UP000836841">
    <property type="component" value="Chromosome 2"/>
</dbReference>
<sequence length="67" mass="8242">MINVKTLIDKKLWPYERLPFESIRNKASKTHRQAFPKHRQHRLLFFVWKLDYAARSKSSPYAEKYYL</sequence>
<organism evidence="2 3">
    <name type="scientific">Thlaspi arvense</name>
    <name type="common">Field penny-cress</name>
    <dbReference type="NCBI Taxonomy" id="13288"/>
    <lineage>
        <taxon>Eukaryota</taxon>
        <taxon>Viridiplantae</taxon>
        <taxon>Streptophyta</taxon>
        <taxon>Embryophyta</taxon>
        <taxon>Tracheophyta</taxon>
        <taxon>Spermatophyta</taxon>
        <taxon>Magnoliopsida</taxon>
        <taxon>eudicotyledons</taxon>
        <taxon>Gunneridae</taxon>
        <taxon>Pentapetalae</taxon>
        <taxon>rosids</taxon>
        <taxon>malvids</taxon>
        <taxon>Brassicales</taxon>
        <taxon>Brassicaceae</taxon>
        <taxon>Thlaspideae</taxon>
        <taxon>Thlaspi</taxon>
    </lineage>
</organism>
<name>A0AAU9RPI3_THLAR</name>
<accession>A0AAU9RPI3</accession>
<dbReference type="AlphaFoldDB" id="A0AAU9RPI3"/>
<feature type="non-terminal residue" evidence="2">
    <location>
        <position position="67"/>
    </location>
</feature>
<protein>
    <submittedName>
        <fullName evidence="2">Uncharacterized protein</fullName>
    </submittedName>
</protein>
<evidence type="ECO:0000313" key="2">
    <source>
        <dbReference type="EMBL" id="CAH2046430.1"/>
    </source>
</evidence>
<keyword evidence="3" id="KW-1185">Reference proteome</keyword>
<dbReference type="SUPFAM" id="SSF101112">
    <property type="entry name" value="Oxygen-evolving enhancer protein 3"/>
    <property type="match status" value="1"/>
</dbReference>
<proteinExistence type="predicted"/>
<gene>
    <name evidence="2" type="ORF">TAV2_LOCUS6095</name>
</gene>
<evidence type="ECO:0000313" key="3">
    <source>
        <dbReference type="Proteomes" id="UP000836841"/>
    </source>
</evidence>
<reference evidence="2 3" key="1">
    <citation type="submission" date="2022-03" db="EMBL/GenBank/DDBJ databases">
        <authorList>
            <person name="Nunn A."/>
            <person name="Chopra R."/>
            <person name="Nunn A."/>
            <person name="Contreras Garrido A."/>
        </authorList>
    </citation>
    <scope>NUCLEOTIDE SEQUENCE [LARGE SCALE GENOMIC DNA]</scope>
</reference>
<dbReference type="EMBL" id="OU466858">
    <property type="protein sequence ID" value="CAH2046430.1"/>
    <property type="molecule type" value="Genomic_DNA"/>
</dbReference>